<comment type="caution">
    <text evidence="1">The sequence shown here is derived from an EMBL/GenBank/DDBJ whole genome shotgun (WGS) entry which is preliminary data.</text>
</comment>
<sequence>MVALVIFHHSGANHYLSEYRTAYGPFLRDPIPANIASLIMFVSLSFQPGVRLSRYQSLINRFSESFRRRCDMKCWKPDFDFHDFELRE</sequence>
<evidence type="ECO:0000313" key="1">
    <source>
        <dbReference type="EMBL" id="GBM33854.1"/>
    </source>
</evidence>
<name>A0A4Y2F192_ARAVE</name>
<keyword evidence="2" id="KW-1185">Reference proteome</keyword>
<dbReference type="EMBL" id="BGPR01000743">
    <property type="protein sequence ID" value="GBM33854.1"/>
    <property type="molecule type" value="Genomic_DNA"/>
</dbReference>
<organism evidence="1 2">
    <name type="scientific">Araneus ventricosus</name>
    <name type="common">Orbweaver spider</name>
    <name type="synonym">Epeira ventricosa</name>
    <dbReference type="NCBI Taxonomy" id="182803"/>
    <lineage>
        <taxon>Eukaryota</taxon>
        <taxon>Metazoa</taxon>
        <taxon>Ecdysozoa</taxon>
        <taxon>Arthropoda</taxon>
        <taxon>Chelicerata</taxon>
        <taxon>Arachnida</taxon>
        <taxon>Araneae</taxon>
        <taxon>Araneomorphae</taxon>
        <taxon>Entelegynae</taxon>
        <taxon>Araneoidea</taxon>
        <taxon>Araneidae</taxon>
        <taxon>Araneus</taxon>
    </lineage>
</organism>
<protein>
    <submittedName>
        <fullName evidence="1">Uncharacterized protein</fullName>
    </submittedName>
</protein>
<accession>A0A4Y2F192</accession>
<dbReference type="AlphaFoldDB" id="A0A4Y2F192"/>
<evidence type="ECO:0000313" key="2">
    <source>
        <dbReference type="Proteomes" id="UP000499080"/>
    </source>
</evidence>
<gene>
    <name evidence="1" type="ORF">AVEN_175689_1</name>
</gene>
<proteinExistence type="predicted"/>
<dbReference type="Proteomes" id="UP000499080">
    <property type="component" value="Unassembled WGS sequence"/>
</dbReference>
<reference evidence="1 2" key="1">
    <citation type="journal article" date="2019" name="Sci. Rep.">
        <title>Orb-weaving spider Araneus ventricosus genome elucidates the spidroin gene catalogue.</title>
        <authorList>
            <person name="Kono N."/>
            <person name="Nakamura H."/>
            <person name="Ohtoshi R."/>
            <person name="Moran D.A.P."/>
            <person name="Shinohara A."/>
            <person name="Yoshida Y."/>
            <person name="Fujiwara M."/>
            <person name="Mori M."/>
            <person name="Tomita M."/>
            <person name="Arakawa K."/>
        </authorList>
    </citation>
    <scope>NUCLEOTIDE SEQUENCE [LARGE SCALE GENOMIC DNA]</scope>
</reference>